<dbReference type="Pfam" id="PF06996">
    <property type="entry name" value="T6SS_TssG"/>
    <property type="match status" value="1"/>
</dbReference>
<evidence type="ECO:0000313" key="1">
    <source>
        <dbReference type="EMBL" id="AMY08118.1"/>
    </source>
</evidence>
<dbReference type="AlphaFoldDB" id="A0A143PJ64"/>
<gene>
    <name evidence="1" type="ORF">LuPra_01306</name>
</gene>
<protein>
    <submittedName>
        <fullName evidence="1">Type VI secretion protein, family</fullName>
    </submittedName>
</protein>
<dbReference type="KEGG" id="abac:LuPra_01306"/>
<reference evidence="1 2" key="1">
    <citation type="journal article" date="2016" name="Genome Announc.">
        <title>First Complete Genome Sequence of a Subdivision 6 Acidobacterium Strain.</title>
        <authorList>
            <person name="Huang S."/>
            <person name="Vieira S."/>
            <person name="Bunk B."/>
            <person name="Riedel T."/>
            <person name="Sproer C."/>
            <person name="Overmann J."/>
        </authorList>
    </citation>
    <scope>NUCLEOTIDE SEQUENCE [LARGE SCALE GENOMIC DNA]</scope>
    <source>
        <strain evidence="2">DSM 100886 HEG_-6_39</strain>
    </source>
</reference>
<organism evidence="1 2">
    <name type="scientific">Luteitalea pratensis</name>
    <dbReference type="NCBI Taxonomy" id="1855912"/>
    <lineage>
        <taxon>Bacteria</taxon>
        <taxon>Pseudomonadati</taxon>
        <taxon>Acidobacteriota</taxon>
        <taxon>Vicinamibacteria</taxon>
        <taxon>Vicinamibacterales</taxon>
        <taxon>Vicinamibacteraceae</taxon>
        <taxon>Luteitalea</taxon>
    </lineage>
</organism>
<dbReference type="EMBL" id="CP015136">
    <property type="protein sequence ID" value="AMY08118.1"/>
    <property type="molecule type" value="Genomic_DNA"/>
</dbReference>
<dbReference type="STRING" id="1855912.LuPra_01306"/>
<name>A0A143PJ64_LUTPR</name>
<proteinExistence type="predicted"/>
<dbReference type="Proteomes" id="UP000076079">
    <property type="component" value="Chromosome"/>
</dbReference>
<dbReference type="RefSeq" id="WP_110169983.1">
    <property type="nucleotide sequence ID" value="NZ_CP015136.1"/>
</dbReference>
<dbReference type="OrthoDB" id="1523296at2"/>
<dbReference type="PANTHER" id="PTHR35564">
    <property type="match status" value="1"/>
</dbReference>
<dbReference type="NCBIfam" id="TIGR03347">
    <property type="entry name" value="VI_chp_1"/>
    <property type="match status" value="1"/>
</dbReference>
<accession>A0A143PJ64</accession>
<sequence length="348" mass="39317">MATPLGHETDVLGFFAALADEPHRYDFYQTLRRLECFFADKPRWGEALRPVDEPVRLGQDPDLSFAPASLSGLESVPGGGPPRLRVRLFGLLGPNGPMPLHITEYARERLRHAGDPTLSRFLDLFNHRFIALLYRAWAQAQPHVSRDRPADDRFATFVAAFVGIAPPTLRNRDAVTDTAKLFHAGSLIRQARNAEGLSSIVRQFFGVAVRVEEFIGHWLHLRLAERTHLAREGAQLGSGAVLGGRVWDRQYKFRLHLGPLTLAQYEGFLPGGARIQQLVDWVRFYLCFELEWDVRLQLKQHEVPRLRLARGARLGWTTWLGHRRVDEDAADLCLNAEALVDPMRAGIA</sequence>
<dbReference type="PATRIC" id="fig|1813736.3.peg.1353"/>
<dbReference type="InterPro" id="IPR010732">
    <property type="entry name" value="T6SS_TssG-like"/>
</dbReference>
<keyword evidence="2" id="KW-1185">Reference proteome</keyword>
<evidence type="ECO:0000313" key="2">
    <source>
        <dbReference type="Proteomes" id="UP000076079"/>
    </source>
</evidence>
<reference evidence="2" key="2">
    <citation type="submission" date="2016-04" db="EMBL/GenBank/DDBJ databases">
        <title>First Complete Genome Sequence of a Subdivision 6 Acidobacterium.</title>
        <authorList>
            <person name="Huang S."/>
            <person name="Vieira S."/>
            <person name="Bunk B."/>
            <person name="Riedel T."/>
            <person name="Sproeer C."/>
            <person name="Overmann J."/>
        </authorList>
    </citation>
    <scope>NUCLEOTIDE SEQUENCE [LARGE SCALE GENOMIC DNA]</scope>
    <source>
        <strain evidence="2">DSM 100886 HEG_-6_39</strain>
    </source>
</reference>
<dbReference type="PANTHER" id="PTHR35564:SF4">
    <property type="entry name" value="CYTOPLASMIC PROTEIN"/>
    <property type="match status" value="1"/>
</dbReference>